<name>A0A913X845_EXADI</name>
<dbReference type="KEGG" id="epa:110239035"/>
<dbReference type="GO" id="GO:0005778">
    <property type="term" value="C:peroxisomal membrane"/>
    <property type="evidence" value="ECO:0007669"/>
    <property type="project" value="UniProtKB-SubCell"/>
</dbReference>
<comment type="subcellular location">
    <subcellularLocation>
        <location evidence="3">Peroxisome membrane</location>
    </subcellularLocation>
</comment>
<dbReference type="GO" id="GO:0016559">
    <property type="term" value="P:peroxisome fission"/>
    <property type="evidence" value="ECO:0007669"/>
    <property type="project" value="InterPro"/>
</dbReference>
<keyword evidence="2" id="KW-0576">Peroxisome</keyword>
<protein>
    <recommendedName>
        <fullName evidence="7">Peroxisomal membrane protein 11C</fullName>
    </recommendedName>
</protein>
<keyword evidence="4" id="KW-1133">Transmembrane helix</keyword>
<dbReference type="InterPro" id="IPR008733">
    <property type="entry name" value="PEX11"/>
</dbReference>
<evidence type="ECO:0008006" key="7">
    <source>
        <dbReference type="Google" id="ProtNLM"/>
    </source>
</evidence>
<dbReference type="OMA" id="PIEKICW"/>
<dbReference type="Pfam" id="PF05648">
    <property type="entry name" value="PEX11"/>
    <property type="match status" value="1"/>
</dbReference>
<dbReference type="GeneID" id="110239035"/>
<feature type="transmembrane region" description="Helical" evidence="4">
    <location>
        <begin position="199"/>
        <end position="220"/>
    </location>
</feature>
<evidence type="ECO:0000256" key="4">
    <source>
        <dbReference type="SAM" id="Phobius"/>
    </source>
</evidence>
<dbReference type="EnsemblMetazoa" id="XM_021044738.2">
    <property type="protein sequence ID" value="XP_020900397.1"/>
    <property type="gene ID" value="LOC110239035"/>
</dbReference>
<reference evidence="5" key="1">
    <citation type="submission" date="2022-11" db="UniProtKB">
        <authorList>
            <consortium name="EnsemblMetazoa"/>
        </authorList>
    </citation>
    <scope>IDENTIFICATION</scope>
</reference>
<keyword evidence="4" id="KW-0812">Transmembrane</keyword>
<evidence type="ECO:0000256" key="1">
    <source>
        <dbReference type="ARBA" id="ARBA00023136"/>
    </source>
</evidence>
<keyword evidence="6" id="KW-1185">Reference proteome</keyword>
<proteinExistence type="predicted"/>
<dbReference type="PANTHER" id="PTHR20990">
    <property type="entry name" value="PEROXISOMAL BIOGENESIS FACTOR 11"/>
    <property type="match status" value="1"/>
</dbReference>
<dbReference type="RefSeq" id="XP_020900397.1">
    <property type="nucleotide sequence ID" value="XM_021044738.2"/>
</dbReference>
<dbReference type="AlphaFoldDB" id="A0A913X845"/>
<evidence type="ECO:0000313" key="5">
    <source>
        <dbReference type="EnsemblMetazoa" id="XP_020900397.1"/>
    </source>
</evidence>
<sequence length="235" mass="26513">MAAILRVAEVLESYRGRDKILRLASYSSLLVGGSLKNTKLQGVGQSLGILSKNLNECRTILRLFDDLSMFLHCRRYGLGSKENDMFIQVTTLVSNFFMQSYYPIEHIAWARDHKILTGKSGKLWTLVIFLWLGYLLISIAQSLWLLKTLKNVEDESAEDHKEWYHAKKRQLIVTLIGSLGDACNAINWLPEGILWSGKFSQAVIGLLGTISSSALFYNYLNPVPPKNSKVLSKKS</sequence>
<evidence type="ECO:0000256" key="2">
    <source>
        <dbReference type="ARBA" id="ARBA00023140"/>
    </source>
</evidence>
<dbReference type="PANTHER" id="PTHR20990:SF1">
    <property type="entry name" value="PEROXISOMAL MEMBRANE PROTEIN 11C"/>
    <property type="match status" value="1"/>
</dbReference>
<dbReference type="Proteomes" id="UP000887567">
    <property type="component" value="Unplaced"/>
</dbReference>
<evidence type="ECO:0000256" key="3">
    <source>
        <dbReference type="ARBA" id="ARBA00046271"/>
    </source>
</evidence>
<keyword evidence="1 4" id="KW-0472">Membrane</keyword>
<accession>A0A913X845</accession>
<evidence type="ECO:0000313" key="6">
    <source>
        <dbReference type="Proteomes" id="UP000887567"/>
    </source>
</evidence>
<dbReference type="InterPro" id="IPR026510">
    <property type="entry name" value="PEX11C_met"/>
</dbReference>
<feature type="transmembrane region" description="Helical" evidence="4">
    <location>
        <begin position="123"/>
        <end position="146"/>
    </location>
</feature>
<dbReference type="OrthoDB" id="10005898at2759"/>
<organism evidence="5 6">
    <name type="scientific">Exaiptasia diaphana</name>
    <name type="common">Tropical sea anemone</name>
    <name type="synonym">Aiptasia pulchella</name>
    <dbReference type="NCBI Taxonomy" id="2652724"/>
    <lineage>
        <taxon>Eukaryota</taxon>
        <taxon>Metazoa</taxon>
        <taxon>Cnidaria</taxon>
        <taxon>Anthozoa</taxon>
        <taxon>Hexacorallia</taxon>
        <taxon>Actiniaria</taxon>
        <taxon>Aiptasiidae</taxon>
        <taxon>Exaiptasia</taxon>
    </lineage>
</organism>